<dbReference type="InterPro" id="IPR050176">
    <property type="entry name" value="LTTR"/>
</dbReference>
<dbReference type="Proteomes" id="UP001239909">
    <property type="component" value="Unassembled WGS sequence"/>
</dbReference>
<dbReference type="PANTHER" id="PTHR30579:SF7">
    <property type="entry name" value="HTH-TYPE TRANSCRIPTIONAL REGULATOR LRHA-RELATED"/>
    <property type="match status" value="1"/>
</dbReference>
<dbReference type="EMBL" id="BSYI01000025">
    <property type="protein sequence ID" value="GMG83884.1"/>
    <property type="molecule type" value="Genomic_DNA"/>
</dbReference>
<dbReference type="RefSeq" id="WP_285672716.1">
    <property type="nucleotide sequence ID" value="NZ_BSYI01000025.1"/>
</dbReference>
<feature type="domain" description="HTH lysR-type" evidence="5">
    <location>
        <begin position="5"/>
        <end position="62"/>
    </location>
</feature>
<dbReference type="PANTHER" id="PTHR30579">
    <property type="entry name" value="TRANSCRIPTIONAL REGULATOR"/>
    <property type="match status" value="1"/>
</dbReference>
<name>A0ABQ6LKY3_9RHOB</name>
<evidence type="ECO:0000256" key="2">
    <source>
        <dbReference type="ARBA" id="ARBA00023015"/>
    </source>
</evidence>
<evidence type="ECO:0000313" key="6">
    <source>
        <dbReference type="EMBL" id="GMG83884.1"/>
    </source>
</evidence>
<protein>
    <submittedName>
        <fullName evidence="6">LysR family transcriptional regulator</fullName>
    </submittedName>
</protein>
<sequence length="290" mass="32085">MIRNIDLTALRSFVTVAETGGVTRAAQQLHLTQSAVSMQIKRLEEMLQLPLLDRAGRGVTLTAHGEQLLGYGRRILAVNDEAITRMMHDAFEGEVRLGVPTDIVYPHIPRILRQFDREFPRVKIHLVSSYTRQLKDLIESGDRDLILTTENHPSEGGEVLADEPLVWVGAPGGSAWRSRPLRLAFEQQCLFRPWAQEALDRAGIPWEMAVDTRATRTVEASVSADLAVHAMLKVATSPHLEPIQHGGVLPDLPSSKIVLYRARKAQGAPVDGLAEMLRQAYSGRLSLAAE</sequence>
<reference evidence="6 7" key="1">
    <citation type="submission" date="2023-04" db="EMBL/GenBank/DDBJ databases">
        <title>Marinoamorphus aggregata gen. nov., sp. Nov., isolate from tissue of brittle star Ophioplocus japonicus.</title>
        <authorList>
            <person name="Kawano K."/>
            <person name="Sawayama S."/>
            <person name="Nakagawa S."/>
        </authorList>
    </citation>
    <scope>NUCLEOTIDE SEQUENCE [LARGE SCALE GENOMIC DNA]</scope>
    <source>
        <strain evidence="6 7">NKW23</strain>
    </source>
</reference>
<keyword evidence="7" id="KW-1185">Reference proteome</keyword>
<keyword evidence="3" id="KW-0238">DNA-binding</keyword>
<proteinExistence type="inferred from homology"/>
<evidence type="ECO:0000256" key="3">
    <source>
        <dbReference type="ARBA" id="ARBA00023125"/>
    </source>
</evidence>
<dbReference type="Pfam" id="PF00126">
    <property type="entry name" value="HTH_1"/>
    <property type="match status" value="1"/>
</dbReference>
<dbReference type="Pfam" id="PF03466">
    <property type="entry name" value="LysR_substrate"/>
    <property type="match status" value="1"/>
</dbReference>
<dbReference type="InterPro" id="IPR005119">
    <property type="entry name" value="LysR_subst-bd"/>
</dbReference>
<evidence type="ECO:0000259" key="5">
    <source>
        <dbReference type="PROSITE" id="PS50931"/>
    </source>
</evidence>
<evidence type="ECO:0000256" key="1">
    <source>
        <dbReference type="ARBA" id="ARBA00009437"/>
    </source>
</evidence>
<gene>
    <name evidence="6" type="ORF">LNKW23_30980</name>
</gene>
<accession>A0ABQ6LKY3</accession>
<evidence type="ECO:0000313" key="7">
    <source>
        <dbReference type="Proteomes" id="UP001239909"/>
    </source>
</evidence>
<keyword evidence="4" id="KW-0804">Transcription</keyword>
<dbReference type="Gene3D" id="1.10.10.10">
    <property type="entry name" value="Winged helix-like DNA-binding domain superfamily/Winged helix DNA-binding domain"/>
    <property type="match status" value="1"/>
</dbReference>
<dbReference type="InterPro" id="IPR036388">
    <property type="entry name" value="WH-like_DNA-bd_sf"/>
</dbReference>
<organism evidence="6 7">
    <name type="scientific">Paralimibaculum aggregatum</name>
    <dbReference type="NCBI Taxonomy" id="3036245"/>
    <lineage>
        <taxon>Bacteria</taxon>
        <taxon>Pseudomonadati</taxon>
        <taxon>Pseudomonadota</taxon>
        <taxon>Alphaproteobacteria</taxon>
        <taxon>Rhodobacterales</taxon>
        <taxon>Paracoccaceae</taxon>
        <taxon>Paralimibaculum</taxon>
    </lineage>
</organism>
<dbReference type="SUPFAM" id="SSF53850">
    <property type="entry name" value="Periplasmic binding protein-like II"/>
    <property type="match status" value="1"/>
</dbReference>
<dbReference type="InterPro" id="IPR036390">
    <property type="entry name" value="WH_DNA-bd_sf"/>
</dbReference>
<keyword evidence="2" id="KW-0805">Transcription regulation</keyword>
<dbReference type="InterPro" id="IPR000847">
    <property type="entry name" value="LysR_HTH_N"/>
</dbReference>
<comment type="similarity">
    <text evidence="1">Belongs to the LysR transcriptional regulatory family.</text>
</comment>
<dbReference type="SUPFAM" id="SSF46785">
    <property type="entry name" value="Winged helix' DNA-binding domain"/>
    <property type="match status" value="1"/>
</dbReference>
<comment type="caution">
    <text evidence="6">The sequence shown here is derived from an EMBL/GenBank/DDBJ whole genome shotgun (WGS) entry which is preliminary data.</text>
</comment>
<dbReference type="PRINTS" id="PR00039">
    <property type="entry name" value="HTHLYSR"/>
</dbReference>
<dbReference type="Gene3D" id="3.40.190.10">
    <property type="entry name" value="Periplasmic binding protein-like II"/>
    <property type="match status" value="2"/>
</dbReference>
<evidence type="ECO:0000256" key="4">
    <source>
        <dbReference type="ARBA" id="ARBA00023163"/>
    </source>
</evidence>
<dbReference type="PROSITE" id="PS50931">
    <property type="entry name" value="HTH_LYSR"/>
    <property type="match status" value="1"/>
</dbReference>